<proteinExistence type="predicted"/>
<accession>A0A4P8EET9</accession>
<dbReference type="RefSeq" id="WP_137193247.1">
    <property type="nucleotide sequence ID" value="NZ_CP039964.1"/>
</dbReference>
<reference evidence="1 2" key="1">
    <citation type="submission" date="2019-05" db="EMBL/GenBank/DDBJ databases">
        <title>Pseudorhodobacter turbinis sp. nov., isolated from the gut of the Korean turban shell.</title>
        <authorList>
            <person name="Jeong Y.-S."/>
            <person name="Kang W.-R."/>
            <person name="Bae J.-W."/>
        </authorList>
    </citation>
    <scope>NUCLEOTIDE SEQUENCE [LARGE SCALE GENOMIC DNA]</scope>
    <source>
        <strain evidence="1 2">S12M18</strain>
    </source>
</reference>
<evidence type="ECO:0000313" key="2">
    <source>
        <dbReference type="Proteomes" id="UP000298631"/>
    </source>
</evidence>
<dbReference type="AlphaFoldDB" id="A0A4P8EET9"/>
<name>A0A4P8EET9_9RHOB</name>
<protein>
    <submittedName>
        <fullName evidence="1">Uncharacterized protein</fullName>
    </submittedName>
</protein>
<keyword evidence="2" id="KW-1185">Reference proteome</keyword>
<evidence type="ECO:0000313" key="1">
    <source>
        <dbReference type="EMBL" id="QCO55570.1"/>
    </source>
</evidence>
<sequence length="70" mass="7546">MPKFIVTLIETLTHRVVVDAATEVAAKHAAEVFLTEADHKDNYDFVSSGFEATNTQAAAVDALPDVKDEA</sequence>
<organism evidence="1 2">
    <name type="scientific">Pseudorhodobacter turbinis</name>
    <dbReference type="NCBI Taxonomy" id="2500533"/>
    <lineage>
        <taxon>Bacteria</taxon>
        <taxon>Pseudomonadati</taxon>
        <taxon>Pseudomonadota</taxon>
        <taxon>Alphaproteobacteria</taxon>
        <taxon>Rhodobacterales</taxon>
        <taxon>Paracoccaceae</taxon>
        <taxon>Pseudorhodobacter</taxon>
    </lineage>
</organism>
<dbReference type="EMBL" id="CP039964">
    <property type="protein sequence ID" value="QCO55570.1"/>
    <property type="molecule type" value="Genomic_DNA"/>
</dbReference>
<dbReference type="Proteomes" id="UP000298631">
    <property type="component" value="Chromosome"/>
</dbReference>
<gene>
    <name evidence="1" type="ORF">EOK75_07295</name>
</gene>
<dbReference type="KEGG" id="pseb:EOK75_07295"/>